<keyword evidence="5" id="KW-0645">Protease</keyword>
<proteinExistence type="inferred from homology"/>
<evidence type="ECO:0000256" key="1">
    <source>
        <dbReference type="ARBA" id="ARBA00007447"/>
    </source>
</evidence>
<evidence type="ECO:0000256" key="2">
    <source>
        <dbReference type="PIRSR" id="PIRSR601461-1"/>
    </source>
</evidence>
<dbReference type="PROSITE" id="PS51767">
    <property type="entry name" value="PEPTIDASE_A1"/>
    <property type="match status" value="1"/>
</dbReference>
<keyword evidence="3" id="KW-0732">Signal</keyword>
<dbReference type="EMBL" id="JADGJQ010000017">
    <property type="protein sequence ID" value="KAJ3180237.1"/>
    <property type="molecule type" value="Genomic_DNA"/>
</dbReference>
<accession>A0AAD5TNU7</accession>
<gene>
    <name evidence="5" type="primary">PEP2_2</name>
    <name evidence="5" type="ORF">HDU87_002114</name>
</gene>
<feature type="active site" evidence="2">
    <location>
        <position position="101"/>
    </location>
</feature>
<dbReference type="InterPro" id="IPR021109">
    <property type="entry name" value="Peptidase_aspartic_dom_sf"/>
</dbReference>
<name>A0AAD5TNU7_9FUNG</name>
<dbReference type="SUPFAM" id="SSF50630">
    <property type="entry name" value="Acid proteases"/>
    <property type="match status" value="1"/>
</dbReference>
<evidence type="ECO:0000313" key="6">
    <source>
        <dbReference type="Proteomes" id="UP001212152"/>
    </source>
</evidence>
<dbReference type="PANTHER" id="PTHR47966">
    <property type="entry name" value="BETA-SITE APP-CLEAVING ENZYME, ISOFORM A-RELATED"/>
    <property type="match status" value="1"/>
</dbReference>
<dbReference type="InterPro" id="IPR033121">
    <property type="entry name" value="PEPTIDASE_A1"/>
</dbReference>
<dbReference type="GO" id="GO:0004190">
    <property type="term" value="F:aspartic-type endopeptidase activity"/>
    <property type="evidence" value="ECO:0007669"/>
    <property type="project" value="InterPro"/>
</dbReference>
<dbReference type="InterPro" id="IPR001461">
    <property type="entry name" value="Aspartic_peptidase_A1"/>
</dbReference>
<feature type="active site" evidence="2">
    <location>
        <position position="297"/>
    </location>
</feature>
<dbReference type="Gene3D" id="2.40.70.10">
    <property type="entry name" value="Acid Proteases"/>
    <property type="match status" value="2"/>
</dbReference>
<dbReference type="Pfam" id="PF00026">
    <property type="entry name" value="Asp"/>
    <property type="match status" value="1"/>
</dbReference>
<dbReference type="CDD" id="cd05471">
    <property type="entry name" value="pepsin_like"/>
    <property type="match status" value="1"/>
</dbReference>
<comment type="caution">
    <text evidence="5">The sequence shown here is derived from an EMBL/GenBank/DDBJ whole genome shotgun (WGS) entry which is preliminary data.</text>
</comment>
<organism evidence="5 6">
    <name type="scientific">Geranomyces variabilis</name>
    <dbReference type="NCBI Taxonomy" id="109894"/>
    <lineage>
        <taxon>Eukaryota</taxon>
        <taxon>Fungi</taxon>
        <taxon>Fungi incertae sedis</taxon>
        <taxon>Chytridiomycota</taxon>
        <taxon>Chytridiomycota incertae sedis</taxon>
        <taxon>Chytridiomycetes</taxon>
        <taxon>Spizellomycetales</taxon>
        <taxon>Powellomycetaceae</taxon>
        <taxon>Geranomyces</taxon>
    </lineage>
</organism>
<evidence type="ECO:0000256" key="3">
    <source>
        <dbReference type="SAM" id="SignalP"/>
    </source>
</evidence>
<sequence length="476" mass="49720">MKFASAALLVGAGALAVHACDLSQSGMCHVPLANPKYLEHKVKIQNLISTAPKLSTRKTHSKRQIAIDPLAGTGDTGGTLFAYHGQLTVGTPSQKFNILFDTGSQQLWLQSKGTTGGVNPAGNSFDSTKSATFKNTGVAAEAITYVDGTSVTGTLVQDVVSISNLTIPNLTFELATSITSNSSDTDGIMGMSFSLPATQSTPNEPTFFERLVSDNKVTSPVFGYFIDNTNAGGGLTFGGIDQARVNGAFTTLPVAPSGQDANRNDVYLFWQSLLTSISFEGHSGSLSMGNNFAVVFDTGTSLAVLPVEIAFSLNSALGMQKASQPEPSADLYVMDCSDGKVPSDLPNIDFTFGSQVISITPQEYIFFQAGSRPGQIACVSGFAGQDITSPSNVGGGQSSALLPSAIFGNVFLRRFYTVFNIRDHTVQLAVANRGANVPTNLVGAVSTKKSAASATAVSSRWLLAALAVSSSLVIAF</sequence>
<reference evidence="5" key="1">
    <citation type="submission" date="2020-05" db="EMBL/GenBank/DDBJ databases">
        <title>Phylogenomic resolution of chytrid fungi.</title>
        <authorList>
            <person name="Stajich J.E."/>
            <person name="Amses K."/>
            <person name="Simmons R."/>
            <person name="Seto K."/>
            <person name="Myers J."/>
            <person name="Bonds A."/>
            <person name="Quandt C.A."/>
            <person name="Barry K."/>
            <person name="Liu P."/>
            <person name="Grigoriev I."/>
            <person name="Longcore J.E."/>
            <person name="James T.Y."/>
        </authorList>
    </citation>
    <scope>NUCLEOTIDE SEQUENCE</scope>
    <source>
        <strain evidence="5">JEL0379</strain>
    </source>
</reference>
<dbReference type="PRINTS" id="PR00792">
    <property type="entry name" value="PEPSIN"/>
</dbReference>
<dbReference type="GO" id="GO:0006508">
    <property type="term" value="P:proteolysis"/>
    <property type="evidence" value="ECO:0007669"/>
    <property type="project" value="UniProtKB-KW"/>
</dbReference>
<dbReference type="Proteomes" id="UP001212152">
    <property type="component" value="Unassembled WGS sequence"/>
</dbReference>
<protein>
    <submittedName>
        <fullName evidence="5">Vacuolar protease A</fullName>
    </submittedName>
</protein>
<evidence type="ECO:0000313" key="5">
    <source>
        <dbReference type="EMBL" id="KAJ3180237.1"/>
    </source>
</evidence>
<dbReference type="PANTHER" id="PTHR47966:SF51">
    <property type="entry name" value="BETA-SITE APP-CLEAVING ENZYME, ISOFORM A-RELATED"/>
    <property type="match status" value="1"/>
</dbReference>
<feature type="signal peptide" evidence="3">
    <location>
        <begin position="1"/>
        <end position="19"/>
    </location>
</feature>
<dbReference type="InterPro" id="IPR034164">
    <property type="entry name" value="Pepsin-like_dom"/>
</dbReference>
<keyword evidence="5" id="KW-0378">Hydrolase</keyword>
<dbReference type="AlphaFoldDB" id="A0AAD5TNU7"/>
<comment type="similarity">
    <text evidence="1">Belongs to the peptidase A1 family.</text>
</comment>
<keyword evidence="6" id="KW-1185">Reference proteome</keyword>
<evidence type="ECO:0000259" key="4">
    <source>
        <dbReference type="PROSITE" id="PS51767"/>
    </source>
</evidence>
<feature type="chain" id="PRO_5042003081" evidence="3">
    <location>
        <begin position="20"/>
        <end position="476"/>
    </location>
</feature>
<feature type="domain" description="Peptidase A1" evidence="4">
    <location>
        <begin position="83"/>
        <end position="429"/>
    </location>
</feature>